<dbReference type="PANTHER" id="PTHR48081:SF31">
    <property type="entry name" value="STERYL ACETYL HYDROLASE MUG81-RELATED"/>
    <property type="match status" value="1"/>
</dbReference>
<reference evidence="3" key="1">
    <citation type="journal article" date="2023" name="Mol. Phylogenet. Evol.">
        <title>Genome-scale phylogeny and comparative genomics of the fungal order Sordariales.</title>
        <authorList>
            <person name="Hensen N."/>
            <person name="Bonometti L."/>
            <person name="Westerberg I."/>
            <person name="Brannstrom I.O."/>
            <person name="Guillou S."/>
            <person name="Cros-Aarteil S."/>
            <person name="Calhoun S."/>
            <person name="Haridas S."/>
            <person name="Kuo A."/>
            <person name="Mondo S."/>
            <person name="Pangilinan J."/>
            <person name="Riley R."/>
            <person name="LaButti K."/>
            <person name="Andreopoulos B."/>
            <person name="Lipzen A."/>
            <person name="Chen C."/>
            <person name="Yan M."/>
            <person name="Daum C."/>
            <person name="Ng V."/>
            <person name="Clum A."/>
            <person name="Steindorff A."/>
            <person name="Ohm R.A."/>
            <person name="Martin F."/>
            <person name="Silar P."/>
            <person name="Natvig D.O."/>
            <person name="Lalanne C."/>
            <person name="Gautier V."/>
            <person name="Ament-Velasquez S.L."/>
            <person name="Kruys A."/>
            <person name="Hutchinson M.I."/>
            <person name="Powell A.J."/>
            <person name="Barry K."/>
            <person name="Miller A.N."/>
            <person name="Grigoriev I.V."/>
            <person name="Debuchy R."/>
            <person name="Gladieux P."/>
            <person name="Hiltunen Thoren M."/>
            <person name="Johannesson H."/>
        </authorList>
    </citation>
    <scope>NUCLEOTIDE SEQUENCE</scope>
    <source>
        <strain evidence="3">CBS 168.71</strain>
    </source>
</reference>
<gene>
    <name evidence="3" type="ORF">B0H64DRAFT_403118</name>
</gene>
<dbReference type="EMBL" id="JAUEPN010000006">
    <property type="protein sequence ID" value="KAK3292931.1"/>
    <property type="molecule type" value="Genomic_DNA"/>
</dbReference>
<comment type="caution">
    <text evidence="3">The sequence shown here is derived from an EMBL/GenBank/DDBJ whole genome shotgun (WGS) entry which is preliminary data.</text>
</comment>
<organism evidence="3 4">
    <name type="scientific">Chaetomium fimeti</name>
    <dbReference type="NCBI Taxonomy" id="1854472"/>
    <lineage>
        <taxon>Eukaryota</taxon>
        <taxon>Fungi</taxon>
        <taxon>Dikarya</taxon>
        <taxon>Ascomycota</taxon>
        <taxon>Pezizomycotina</taxon>
        <taxon>Sordariomycetes</taxon>
        <taxon>Sordariomycetidae</taxon>
        <taxon>Sordariales</taxon>
        <taxon>Chaetomiaceae</taxon>
        <taxon>Chaetomium</taxon>
    </lineage>
</organism>
<dbReference type="GO" id="GO:0016787">
    <property type="term" value="F:hydrolase activity"/>
    <property type="evidence" value="ECO:0007669"/>
    <property type="project" value="UniProtKB-KW"/>
</dbReference>
<dbReference type="AlphaFoldDB" id="A0AAE0HAN3"/>
<protein>
    <submittedName>
        <fullName evidence="3">Alpha/Beta hydrolase protein</fullName>
    </submittedName>
</protein>
<dbReference type="InterPro" id="IPR050300">
    <property type="entry name" value="GDXG_lipolytic_enzyme"/>
</dbReference>
<dbReference type="InterPro" id="IPR013094">
    <property type="entry name" value="AB_hydrolase_3"/>
</dbReference>
<dbReference type="Proteomes" id="UP001278766">
    <property type="component" value="Unassembled WGS sequence"/>
</dbReference>
<dbReference type="SUPFAM" id="SSF53474">
    <property type="entry name" value="alpha/beta-Hydrolases"/>
    <property type="match status" value="1"/>
</dbReference>
<dbReference type="Pfam" id="PF07859">
    <property type="entry name" value="Abhydrolase_3"/>
    <property type="match status" value="1"/>
</dbReference>
<feature type="domain" description="Alpha/beta hydrolase fold-3" evidence="2">
    <location>
        <begin position="145"/>
        <end position="386"/>
    </location>
</feature>
<dbReference type="PANTHER" id="PTHR48081">
    <property type="entry name" value="AB HYDROLASE SUPERFAMILY PROTEIN C4A8.06C"/>
    <property type="match status" value="1"/>
</dbReference>
<keyword evidence="1 3" id="KW-0378">Hydrolase</keyword>
<reference evidence="3" key="2">
    <citation type="submission" date="2023-06" db="EMBL/GenBank/DDBJ databases">
        <authorList>
            <consortium name="Lawrence Berkeley National Laboratory"/>
            <person name="Haridas S."/>
            <person name="Hensen N."/>
            <person name="Bonometti L."/>
            <person name="Westerberg I."/>
            <person name="Brannstrom I.O."/>
            <person name="Guillou S."/>
            <person name="Cros-Aarteil S."/>
            <person name="Calhoun S."/>
            <person name="Kuo A."/>
            <person name="Mondo S."/>
            <person name="Pangilinan J."/>
            <person name="Riley R."/>
            <person name="Labutti K."/>
            <person name="Andreopoulos B."/>
            <person name="Lipzen A."/>
            <person name="Chen C."/>
            <person name="Yanf M."/>
            <person name="Daum C."/>
            <person name="Ng V."/>
            <person name="Clum A."/>
            <person name="Steindorff A."/>
            <person name="Ohm R."/>
            <person name="Martin F."/>
            <person name="Silar P."/>
            <person name="Natvig D."/>
            <person name="Lalanne C."/>
            <person name="Gautier V."/>
            <person name="Ament-Velasquez S.L."/>
            <person name="Kruys A."/>
            <person name="Hutchinson M.I."/>
            <person name="Powell A.J."/>
            <person name="Barry K."/>
            <person name="Miller A.N."/>
            <person name="Grigoriev I.V."/>
            <person name="Debuchy R."/>
            <person name="Gladieux P."/>
            <person name="Thoren M.H."/>
            <person name="Johannesson H."/>
        </authorList>
    </citation>
    <scope>NUCLEOTIDE SEQUENCE</scope>
    <source>
        <strain evidence="3">CBS 168.71</strain>
    </source>
</reference>
<accession>A0AAE0HAN3</accession>
<sequence>MLCRVAMTSATRAPGLSLVGGASLVFKLLFYAPPKILFILLRCYTLATLRGISLKHWETCAYFRFALLHLSPSQIQFLAPSTRKTYTSWLTSRQSRAARLTRKDPNDKEASFLASRLKIDTEALPDGESSLLWIGDRHKATKFVYFFHGGGYVAPGRTGHMEWCTHAYLLASPAAGGRGAGTAGSEEVAVAMLQYTLAPGAKYPTQLRQAADGLAHLFASGRVRPGNLVIGGDSAGGNLTAQLLSHLLKPHPAAREVVLQEPLAGAFLVSPWLSTSIEWASMKRNSSIDMISTKAMRAIKVDVLEGVDAYVVEAREKKGWVTPMNLEDVEGWFKGLDRVTRQVYVTAGEQEIMLDQGVAFADAVRRGNPGVEVRLDVTKEEAHDWILIEGEKALDGDATQRMRAWFRNVVWP</sequence>
<evidence type="ECO:0000259" key="2">
    <source>
        <dbReference type="Pfam" id="PF07859"/>
    </source>
</evidence>
<evidence type="ECO:0000313" key="3">
    <source>
        <dbReference type="EMBL" id="KAK3292931.1"/>
    </source>
</evidence>
<evidence type="ECO:0000313" key="4">
    <source>
        <dbReference type="Proteomes" id="UP001278766"/>
    </source>
</evidence>
<dbReference type="GeneID" id="87841228"/>
<proteinExistence type="predicted"/>
<keyword evidence="4" id="KW-1185">Reference proteome</keyword>
<dbReference type="InterPro" id="IPR029058">
    <property type="entry name" value="AB_hydrolase_fold"/>
</dbReference>
<dbReference type="RefSeq" id="XP_062656445.1">
    <property type="nucleotide sequence ID" value="XM_062804280.1"/>
</dbReference>
<dbReference type="Gene3D" id="3.40.50.1820">
    <property type="entry name" value="alpha/beta hydrolase"/>
    <property type="match status" value="1"/>
</dbReference>
<name>A0AAE0HAN3_9PEZI</name>
<evidence type="ECO:0000256" key="1">
    <source>
        <dbReference type="ARBA" id="ARBA00022801"/>
    </source>
</evidence>